<evidence type="ECO:0000256" key="1">
    <source>
        <dbReference type="SAM" id="MobiDB-lite"/>
    </source>
</evidence>
<feature type="compositionally biased region" description="Basic and acidic residues" evidence="1">
    <location>
        <begin position="91"/>
        <end position="100"/>
    </location>
</feature>
<gene>
    <name evidence="2" type="ORF">CSUI_007096</name>
</gene>
<dbReference type="AlphaFoldDB" id="A0A2C6KRK5"/>
<reference evidence="2 3" key="1">
    <citation type="journal article" date="2017" name="Int. J. Parasitol.">
        <title>The genome of the protozoan parasite Cystoisospora suis and a reverse vaccinology approach to identify vaccine candidates.</title>
        <authorList>
            <person name="Palmieri N."/>
            <person name="Shrestha A."/>
            <person name="Ruttkowski B."/>
            <person name="Beck T."/>
            <person name="Vogl C."/>
            <person name="Tomley F."/>
            <person name="Blake D.P."/>
            <person name="Joachim A."/>
        </authorList>
    </citation>
    <scope>NUCLEOTIDE SEQUENCE [LARGE SCALE GENOMIC DNA]</scope>
    <source>
        <strain evidence="2 3">Wien I</strain>
    </source>
</reference>
<feature type="region of interest" description="Disordered" evidence="1">
    <location>
        <begin position="80"/>
        <end position="107"/>
    </location>
</feature>
<dbReference type="RefSeq" id="XP_067920777.1">
    <property type="nucleotide sequence ID" value="XM_068067246.1"/>
</dbReference>
<sequence length="183" mass="20029">MGCVSSSAASRDASLWASKSRETLRCVTPVTSVESPSSPFGSSSPTQNHKEDEGSGVQDRALLRQFRSLEGAEAIQNAAEKKGCLSRRAHPTKDSDDHFPGNRPSAARRIQSVEWSLRFAPGVKSPDQDEDDIARRAAMGFARKRSNSVMQWTVAAEDDEAELNDRKEEHGGTGSQQDEKPRE</sequence>
<protein>
    <submittedName>
        <fullName evidence="2">Uncharacterized protein</fullName>
    </submittedName>
</protein>
<comment type="caution">
    <text evidence="2">The sequence shown here is derived from an EMBL/GenBank/DDBJ whole genome shotgun (WGS) entry which is preliminary data.</text>
</comment>
<dbReference type="VEuPathDB" id="ToxoDB:CSUI_007096"/>
<feature type="compositionally biased region" description="Basic and acidic residues" evidence="1">
    <location>
        <begin position="163"/>
        <end position="183"/>
    </location>
</feature>
<name>A0A2C6KRK5_9APIC</name>
<feature type="region of interest" description="Disordered" evidence="1">
    <location>
        <begin position="156"/>
        <end position="183"/>
    </location>
</feature>
<evidence type="ECO:0000313" key="3">
    <source>
        <dbReference type="Proteomes" id="UP000221165"/>
    </source>
</evidence>
<dbReference type="Proteomes" id="UP000221165">
    <property type="component" value="Unassembled WGS sequence"/>
</dbReference>
<feature type="region of interest" description="Disordered" evidence="1">
    <location>
        <begin position="26"/>
        <end position="60"/>
    </location>
</feature>
<evidence type="ECO:0000313" key="2">
    <source>
        <dbReference type="EMBL" id="PHJ19075.1"/>
    </source>
</evidence>
<keyword evidence="3" id="KW-1185">Reference proteome</keyword>
<accession>A0A2C6KRK5</accession>
<organism evidence="2 3">
    <name type="scientific">Cystoisospora suis</name>
    <dbReference type="NCBI Taxonomy" id="483139"/>
    <lineage>
        <taxon>Eukaryota</taxon>
        <taxon>Sar</taxon>
        <taxon>Alveolata</taxon>
        <taxon>Apicomplexa</taxon>
        <taxon>Conoidasida</taxon>
        <taxon>Coccidia</taxon>
        <taxon>Eucoccidiorida</taxon>
        <taxon>Eimeriorina</taxon>
        <taxon>Sarcocystidae</taxon>
        <taxon>Cystoisospora</taxon>
    </lineage>
</organism>
<feature type="compositionally biased region" description="Low complexity" evidence="1">
    <location>
        <begin position="27"/>
        <end position="45"/>
    </location>
</feature>
<dbReference type="GeneID" id="94430457"/>
<dbReference type="EMBL" id="MIGC01003662">
    <property type="protein sequence ID" value="PHJ19075.1"/>
    <property type="molecule type" value="Genomic_DNA"/>
</dbReference>
<proteinExistence type="predicted"/>